<gene>
    <name evidence="2" type="ORF">NLI96_g3257</name>
</gene>
<sequence>MGSFYSRPASNEQRPEQTLNPEEEEEEEEHKEEEDEDEEEDEERAHQTALAELISHFSRFPQEIASAVIFLPHEELGSHNYSRYLVAEALRNVIPLCMENRQMLHTICTTGLPEVLLDIVALDPFVYAWHDKSSRDYHPKLGAYVRDIFFCLYSIYRYISESRNELINTCYKELAMQVPQVTQKLWNLVWTNRFLLLPQYELVPPIPQLDPLCGGYRAVVVLFMYSANLCHKRVASGGSTVWSPSAAQILLYSWPYIDHPLLRDGVGELFCLIFPTIRDEFTRSVVPTAVPDLQTAIRLIKQLCGDIEKAAMSDGKMKHYPVFLSKLLEYGPIIMASIIAGEINIFLTTATAFDQQPCHAGMTSVQLDTYQHFIKALIFYIQGLLSCPGYERMAYNSDLYSFNIITCIASRVLAPAIRQGNEAYANDIVLLFRLFSLLAPKSAIDPLRSKGQYPLKFRALLRQNWLQTIHEIEELRLERGHFGQSNNLQTRIIRYHGEFRVIGVIAFVPNGLTLPSESARVAGVHSIVTRCVKNWIGGKEGIGRFA</sequence>
<protein>
    <submittedName>
        <fullName evidence="2">Uncharacterized protein</fullName>
    </submittedName>
</protein>
<keyword evidence="3" id="KW-1185">Reference proteome</keyword>
<feature type="compositionally biased region" description="Polar residues" evidence="1">
    <location>
        <begin position="8"/>
        <end position="20"/>
    </location>
</feature>
<accession>A0AAD5YL63</accession>
<dbReference type="EMBL" id="JANAWD010000081">
    <property type="protein sequence ID" value="KAJ3487834.1"/>
    <property type="molecule type" value="Genomic_DNA"/>
</dbReference>
<comment type="caution">
    <text evidence="2">The sequence shown here is derived from an EMBL/GenBank/DDBJ whole genome shotgun (WGS) entry which is preliminary data.</text>
</comment>
<dbReference type="Proteomes" id="UP001212997">
    <property type="component" value="Unassembled WGS sequence"/>
</dbReference>
<evidence type="ECO:0000313" key="2">
    <source>
        <dbReference type="EMBL" id="KAJ3487834.1"/>
    </source>
</evidence>
<evidence type="ECO:0000256" key="1">
    <source>
        <dbReference type="SAM" id="MobiDB-lite"/>
    </source>
</evidence>
<proteinExistence type="predicted"/>
<dbReference type="AlphaFoldDB" id="A0AAD5YL63"/>
<feature type="compositionally biased region" description="Acidic residues" evidence="1">
    <location>
        <begin position="21"/>
        <end position="42"/>
    </location>
</feature>
<name>A0AAD5YL63_9APHY</name>
<organism evidence="2 3">
    <name type="scientific">Meripilus lineatus</name>
    <dbReference type="NCBI Taxonomy" id="2056292"/>
    <lineage>
        <taxon>Eukaryota</taxon>
        <taxon>Fungi</taxon>
        <taxon>Dikarya</taxon>
        <taxon>Basidiomycota</taxon>
        <taxon>Agaricomycotina</taxon>
        <taxon>Agaricomycetes</taxon>
        <taxon>Polyporales</taxon>
        <taxon>Meripilaceae</taxon>
        <taxon>Meripilus</taxon>
    </lineage>
</organism>
<evidence type="ECO:0000313" key="3">
    <source>
        <dbReference type="Proteomes" id="UP001212997"/>
    </source>
</evidence>
<reference evidence="2" key="1">
    <citation type="submission" date="2022-07" db="EMBL/GenBank/DDBJ databases">
        <title>Genome Sequence of Physisporinus lineatus.</title>
        <authorList>
            <person name="Buettner E."/>
        </authorList>
    </citation>
    <scope>NUCLEOTIDE SEQUENCE</scope>
    <source>
        <strain evidence="2">VT162</strain>
    </source>
</reference>
<feature type="region of interest" description="Disordered" evidence="1">
    <location>
        <begin position="1"/>
        <end position="46"/>
    </location>
</feature>